<name>A0A0J9S3R1_PLAVI</name>
<organism evidence="1 2">
    <name type="scientific">Plasmodium vivax India VII</name>
    <dbReference type="NCBI Taxonomy" id="1077284"/>
    <lineage>
        <taxon>Eukaryota</taxon>
        <taxon>Sar</taxon>
        <taxon>Alveolata</taxon>
        <taxon>Apicomplexa</taxon>
        <taxon>Aconoidasida</taxon>
        <taxon>Haemosporida</taxon>
        <taxon>Plasmodiidae</taxon>
        <taxon>Plasmodium</taxon>
        <taxon>Plasmodium (Plasmodium)</taxon>
    </lineage>
</organism>
<evidence type="ECO:0000313" key="1">
    <source>
        <dbReference type="EMBL" id="KMZ77346.1"/>
    </source>
</evidence>
<gene>
    <name evidence="1" type="ORF">PVIIG_06106</name>
</gene>
<sequence>MAQEEPDYDIFKDLDVYETIIHEVYKEYSKEPTAKFCDNINLPNEYNNQVIVLCRKFVSFYKNLKKNCNSDNCSPVHKKYSSYLNFWISHQLELQSIPKNDKLVLYKNLKDNLQQYDEDRKLQVKLYNVNDNDFKSMNMLYKLYKNYNGSLSEYNNDCDKFFHLFKENYDKCLYRCYAEGDSKLCDVMNNFRKLYDNEKFPSLYNCKKDSFPLLPELSEYRPIKLTDSEDSNIGYQLVQTANFFKKFELPQLKRENVYYNFLYISLYIYH</sequence>
<proteinExistence type="predicted"/>
<protein>
    <submittedName>
        <fullName evidence="1">Uncharacterized protein</fullName>
    </submittedName>
</protein>
<accession>A0A0J9S3R1</accession>
<reference evidence="1 2" key="1">
    <citation type="submission" date="2011-08" db="EMBL/GenBank/DDBJ databases">
        <title>The Genome Sequence of Plasmodium vivax India VII.</title>
        <authorList>
            <consortium name="The Broad Institute Genome Sequencing Platform"/>
            <consortium name="The Broad Institute Genome Sequencing Center for Infectious Disease"/>
            <person name="Neafsey D."/>
            <person name="Carlton J."/>
            <person name="Barnwell J."/>
            <person name="Collins W."/>
            <person name="Escalante A."/>
            <person name="Mullikin J."/>
            <person name="Saul A."/>
            <person name="Guigo R."/>
            <person name="Camara F."/>
            <person name="Young S.K."/>
            <person name="Zeng Q."/>
            <person name="Gargeya S."/>
            <person name="Fitzgerald M."/>
            <person name="Haas B."/>
            <person name="Abouelleil A."/>
            <person name="Alvarado L."/>
            <person name="Arachchi H.M."/>
            <person name="Berlin A."/>
            <person name="Brown A."/>
            <person name="Chapman S.B."/>
            <person name="Chen Z."/>
            <person name="Dunbar C."/>
            <person name="Freedman E."/>
            <person name="Gearin G."/>
            <person name="Gellesch M."/>
            <person name="Goldberg J."/>
            <person name="Griggs A."/>
            <person name="Gujja S."/>
            <person name="Heiman D."/>
            <person name="Howarth C."/>
            <person name="Larson L."/>
            <person name="Lui A."/>
            <person name="MacDonald P.J.P."/>
            <person name="Montmayeur A."/>
            <person name="Murphy C."/>
            <person name="Neiman D."/>
            <person name="Pearson M."/>
            <person name="Priest M."/>
            <person name="Roberts A."/>
            <person name="Saif S."/>
            <person name="Shea T."/>
            <person name="Shenoy N."/>
            <person name="Sisk P."/>
            <person name="Stolte C."/>
            <person name="Sykes S."/>
            <person name="Wortman J."/>
            <person name="Nusbaum C."/>
            <person name="Birren B."/>
        </authorList>
    </citation>
    <scope>NUCLEOTIDE SEQUENCE [LARGE SCALE GENOMIC DNA]</scope>
    <source>
        <strain evidence="1 2">India VII</strain>
    </source>
</reference>
<dbReference type="Proteomes" id="UP000053562">
    <property type="component" value="Unassembled WGS sequence"/>
</dbReference>
<dbReference type="AlphaFoldDB" id="A0A0J9S3R1"/>
<evidence type="ECO:0000313" key="2">
    <source>
        <dbReference type="Proteomes" id="UP000053562"/>
    </source>
</evidence>
<dbReference type="EMBL" id="KQ234418">
    <property type="protein sequence ID" value="KMZ77346.1"/>
    <property type="molecule type" value="Genomic_DNA"/>
</dbReference>